<dbReference type="AlphaFoldDB" id="A0AAW2FUV6"/>
<sequence length="77" mass="8437">MGRAKVIIVNFRVLKSRSECSRVTCARKDDSTHKLRGGAGPGRASCIGGATFRHRLNFTTPLMLMQIGESHAFFSVV</sequence>
<dbReference type="EMBL" id="JADYXP020000008">
    <property type="protein sequence ID" value="KAL0118990.1"/>
    <property type="molecule type" value="Genomic_DNA"/>
</dbReference>
<name>A0AAW2FUV6_9HYME</name>
<organism evidence="1 2">
    <name type="scientific">Cardiocondyla obscurior</name>
    <dbReference type="NCBI Taxonomy" id="286306"/>
    <lineage>
        <taxon>Eukaryota</taxon>
        <taxon>Metazoa</taxon>
        <taxon>Ecdysozoa</taxon>
        <taxon>Arthropoda</taxon>
        <taxon>Hexapoda</taxon>
        <taxon>Insecta</taxon>
        <taxon>Pterygota</taxon>
        <taxon>Neoptera</taxon>
        <taxon>Endopterygota</taxon>
        <taxon>Hymenoptera</taxon>
        <taxon>Apocrita</taxon>
        <taxon>Aculeata</taxon>
        <taxon>Formicoidea</taxon>
        <taxon>Formicidae</taxon>
        <taxon>Myrmicinae</taxon>
        <taxon>Cardiocondyla</taxon>
    </lineage>
</organism>
<proteinExistence type="predicted"/>
<accession>A0AAW2FUV6</accession>
<reference evidence="1 2" key="1">
    <citation type="submission" date="2023-03" db="EMBL/GenBank/DDBJ databases">
        <title>High recombination rates correlate with genetic variation in Cardiocondyla obscurior ants.</title>
        <authorList>
            <person name="Errbii M."/>
        </authorList>
    </citation>
    <scope>NUCLEOTIDE SEQUENCE [LARGE SCALE GENOMIC DNA]</scope>
    <source>
        <strain evidence="1">Alpha-2009</strain>
        <tissue evidence="1">Whole body</tissue>
    </source>
</reference>
<evidence type="ECO:0000313" key="2">
    <source>
        <dbReference type="Proteomes" id="UP001430953"/>
    </source>
</evidence>
<protein>
    <submittedName>
        <fullName evidence="1">Uncharacterized protein</fullName>
    </submittedName>
</protein>
<dbReference type="Proteomes" id="UP001430953">
    <property type="component" value="Unassembled WGS sequence"/>
</dbReference>
<evidence type="ECO:0000313" key="1">
    <source>
        <dbReference type="EMBL" id="KAL0118990.1"/>
    </source>
</evidence>
<keyword evidence="2" id="KW-1185">Reference proteome</keyword>
<comment type="caution">
    <text evidence="1">The sequence shown here is derived from an EMBL/GenBank/DDBJ whole genome shotgun (WGS) entry which is preliminary data.</text>
</comment>
<gene>
    <name evidence="1" type="ORF">PUN28_009551</name>
</gene>